<name>A0A3R9QFY5_9CREN</name>
<dbReference type="Proteomes" id="UP000277582">
    <property type="component" value="Unassembled WGS sequence"/>
</dbReference>
<keyword evidence="1" id="KW-1133">Transmembrane helix</keyword>
<keyword evidence="1" id="KW-0472">Membrane</keyword>
<dbReference type="EMBL" id="RCOS01000071">
    <property type="protein sequence ID" value="RSN75599.1"/>
    <property type="molecule type" value="Genomic_DNA"/>
</dbReference>
<gene>
    <name evidence="2" type="ORF">D6D85_05860</name>
</gene>
<evidence type="ECO:0000313" key="3">
    <source>
        <dbReference type="Proteomes" id="UP000277582"/>
    </source>
</evidence>
<evidence type="ECO:0000313" key="2">
    <source>
        <dbReference type="EMBL" id="RSN75599.1"/>
    </source>
</evidence>
<protein>
    <submittedName>
        <fullName evidence="2">Uncharacterized protein</fullName>
    </submittedName>
</protein>
<proteinExistence type="predicted"/>
<organism evidence="2 3">
    <name type="scientific">Candidatus Methanodesulfokora washburnensis</name>
    <dbReference type="NCBI Taxonomy" id="2478471"/>
    <lineage>
        <taxon>Archaea</taxon>
        <taxon>Thermoproteota</taxon>
        <taxon>Candidatus Korarchaeia</taxon>
        <taxon>Candidatus Korarchaeia incertae sedis</taxon>
        <taxon>Candidatus Methanodesulfokora</taxon>
    </lineage>
</organism>
<keyword evidence="3" id="KW-1185">Reference proteome</keyword>
<dbReference type="RefSeq" id="WP_125671095.1">
    <property type="nucleotide sequence ID" value="NZ_RCOS01000071.1"/>
</dbReference>
<comment type="caution">
    <text evidence="2">The sequence shown here is derived from an EMBL/GenBank/DDBJ whole genome shotgun (WGS) entry which is preliminary data.</text>
</comment>
<reference evidence="2 3" key="1">
    <citation type="submission" date="2018-10" db="EMBL/GenBank/DDBJ databases">
        <title>Co-occurring genomic capacity for anaerobic methane metabolism and dissimilatory sulfite reduction discovered in the Korarchaeota.</title>
        <authorList>
            <person name="Mckay L.J."/>
            <person name="Dlakic M."/>
            <person name="Fields M.W."/>
            <person name="Delmont T.O."/>
            <person name="Eren A.M."/>
            <person name="Jay Z.J."/>
            <person name="Klingelsmith K.B."/>
            <person name="Rusch D.B."/>
            <person name="Inskeep W.P."/>
        </authorList>
    </citation>
    <scope>NUCLEOTIDE SEQUENCE [LARGE SCALE GENOMIC DNA]</scope>
    <source>
        <strain evidence="2 3">MDKW</strain>
    </source>
</reference>
<sequence length="259" mass="30076">MLGTDSLSPTPPSYRAVHMVKKRVLIPLLEIGVPLLLLLSLLIFLLMFNYYSPFPSCYEGDEGIAERRAREYFSQKYPSRPISSFSLIIYDMENPLFKHHSLYFIKLYFTKYTICFPKSTIIDYWVPNDSVIIAVGRDKRAFVLPDEFNSAIVREDIEVSCEERALDIVSFYLFCGGRKLLYSARDIPWSEELRDVIEGLKDTVKPPRILKKDDGYLLELFSWRWGRNGTVERWIVDIKENGVINVLEKTVVAQIPKKS</sequence>
<keyword evidence="1" id="KW-0812">Transmembrane</keyword>
<evidence type="ECO:0000256" key="1">
    <source>
        <dbReference type="SAM" id="Phobius"/>
    </source>
</evidence>
<feature type="transmembrane region" description="Helical" evidence="1">
    <location>
        <begin position="24"/>
        <end position="48"/>
    </location>
</feature>
<dbReference type="AlphaFoldDB" id="A0A3R9QFY5"/>
<accession>A0A3R9QFY5</accession>